<dbReference type="EMBL" id="JAWDIP010000003">
    <property type="protein sequence ID" value="MDY0394044.1"/>
    <property type="molecule type" value="Genomic_DNA"/>
</dbReference>
<evidence type="ECO:0000313" key="2">
    <source>
        <dbReference type="Proteomes" id="UP001281447"/>
    </source>
</evidence>
<organism evidence="1 2">
    <name type="scientific">Tigheibacillus halophilus</name>
    <dbReference type="NCBI Taxonomy" id="361280"/>
    <lineage>
        <taxon>Bacteria</taxon>
        <taxon>Bacillati</taxon>
        <taxon>Bacillota</taxon>
        <taxon>Bacilli</taxon>
        <taxon>Bacillales</taxon>
        <taxon>Bacillaceae</taxon>
        <taxon>Tigheibacillus</taxon>
    </lineage>
</organism>
<sequence length="63" mass="6792">MIAMYKRKYTVSVTKAAHFHPGYWTGRRFPGASSASKIICGQIGTFSINDKTVTLVVLGGALS</sequence>
<accession>A0ABU5C656</accession>
<protein>
    <submittedName>
        <fullName evidence="1">Uncharacterized protein</fullName>
    </submittedName>
</protein>
<comment type="caution">
    <text evidence="1">The sequence shown here is derived from an EMBL/GenBank/DDBJ whole genome shotgun (WGS) entry which is preliminary data.</text>
</comment>
<keyword evidence="2" id="KW-1185">Reference proteome</keyword>
<gene>
    <name evidence="1" type="ORF">RWE15_05590</name>
</gene>
<dbReference type="Proteomes" id="UP001281447">
    <property type="component" value="Unassembled WGS sequence"/>
</dbReference>
<reference evidence="1 2" key="1">
    <citation type="submission" date="2023-10" db="EMBL/GenBank/DDBJ databases">
        <title>Virgibacillus halophilus 5B73C genome.</title>
        <authorList>
            <person name="Miliotis G."/>
            <person name="Sengupta P."/>
            <person name="Hameed A."/>
            <person name="Chuvochina M."/>
            <person name="Mcdonagh F."/>
            <person name="Simpson A.C."/>
            <person name="Singh N.K."/>
            <person name="Rekha P.D."/>
            <person name="Raman K."/>
            <person name="Hugenholtz P."/>
            <person name="Venkateswaran K."/>
        </authorList>
    </citation>
    <scope>NUCLEOTIDE SEQUENCE [LARGE SCALE GENOMIC DNA]</scope>
    <source>
        <strain evidence="1 2">5B73C</strain>
    </source>
</reference>
<evidence type="ECO:0000313" key="1">
    <source>
        <dbReference type="EMBL" id="MDY0394044.1"/>
    </source>
</evidence>
<name>A0ABU5C656_9BACI</name>
<proteinExistence type="predicted"/>